<feature type="chain" id="PRO_5016185917" description="LPS-assembly protein LptD" evidence="1">
    <location>
        <begin position="31"/>
        <end position="750"/>
    </location>
</feature>
<dbReference type="HAMAP" id="MF_01411">
    <property type="entry name" value="LPS_assembly_LptD"/>
    <property type="match status" value="1"/>
</dbReference>
<accession>A0A2V4MV77</accession>
<dbReference type="Proteomes" id="UP000248012">
    <property type="component" value="Unassembled WGS sequence"/>
</dbReference>
<name>A0A2V4MV77_9RHOB</name>
<dbReference type="PANTHER" id="PTHR30189:SF1">
    <property type="entry name" value="LPS-ASSEMBLY PROTEIN LPTD"/>
    <property type="match status" value="1"/>
</dbReference>
<evidence type="ECO:0000256" key="1">
    <source>
        <dbReference type="HAMAP-Rule" id="MF_01411"/>
    </source>
</evidence>
<comment type="similarity">
    <text evidence="1">Belongs to the LptD family.</text>
</comment>
<keyword evidence="1" id="KW-0472">Membrane</keyword>
<dbReference type="AlphaFoldDB" id="A0A2V4MV77"/>
<keyword evidence="1" id="KW-0998">Cell outer membrane</keyword>
<dbReference type="GO" id="GO:0015920">
    <property type="term" value="P:lipopolysaccharide transport"/>
    <property type="evidence" value="ECO:0007669"/>
    <property type="project" value="InterPro"/>
</dbReference>
<reference evidence="3 4" key="1">
    <citation type="submission" date="2018-05" db="EMBL/GenBank/DDBJ databases">
        <title>Oceanovita maritima gen. nov., sp. nov., a marine bacterium in the family Rhodobacteraceae isolated from surface seawater of Lundu port Xiamen, China.</title>
        <authorList>
            <person name="Hetharua B.H."/>
            <person name="Min D."/>
            <person name="Liao H."/>
            <person name="Tian Y."/>
        </authorList>
    </citation>
    <scope>NUCLEOTIDE SEQUENCE [LARGE SCALE GENOMIC DNA]</scope>
    <source>
        <strain evidence="3 4">FSX-11</strain>
    </source>
</reference>
<feature type="signal peptide" evidence="1">
    <location>
        <begin position="1"/>
        <end position="30"/>
    </location>
</feature>
<feature type="domain" description="LptD C-terminal" evidence="2">
    <location>
        <begin position="304"/>
        <end position="675"/>
    </location>
</feature>
<dbReference type="InterPro" id="IPR007543">
    <property type="entry name" value="LptD_C"/>
</dbReference>
<sequence precursor="true">MRAGLKTVNAAALAAALATLPVLQPAAATAQDTAAPPAATRTTTQAESAPSAILVADNVFLRDENTLVAEGAVEVLYDTTRLRARKITYLRGEGQLMIEGPVRITETGTVDGEDHDSIIIADSAELDRDLQNGIIRGARLVLDQQLQLAALNMSRANGRYSRLYKASVTSCRVCAADGVARAPLWQIRAESVVHDQDARQLHFTKAQLRVLDFPVLYLPRLRLPDPTQTRATGFLVPSSHSSTLLGFGVRVPYFIKMGDHRDLTLTPYLSRDSRTLEWRYRQSYRNGQIEITGAFSQDSLQDDTRAYLFANGQFALPRDFTLSFDIEAVKDDAYLVDYGYSSKDRLDSDITLNRVRRGEYINAALTNYHTLREDERNATIPSIIADLNYERRLFPSALGGELRLSAGLRHFYRYSDLDYDSTDSDLITDGRDVTQLSATMLWSRDWTLAGGLRLGATGALSFDSFIIAQDSSYPGSTAQMTPTGALRLSYPLEKTTANGTRHVVEPMAQISWTGGEKLNVPNEQSTLNEFDSGNLFSLSRFNATDRRERGTALALGTRWSRYAASGNESTFVLGQVFRDEADSDFTRSSGLSGKTSGILVGSQWRSANGLALTGRGVLDMDLDLSKIEARAEWFKSDAANLSASYVWLGADTVEDRPDTVSEWSIDGSYRIARHWIGSANWRYDVADDRTAEAGIGIQYRNECVDVMLSLSRRFTSSLILAPSTDISFTVGLRGFSTDTIDKSYTRRCKN</sequence>
<protein>
    <recommendedName>
        <fullName evidence="1">LPS-assembly protein LptD</fullName>
    </recommendedName>
</protein>
<evidence type="ECO:0000313" key="3">
    <source>
        <dbReference type="EMBL" id="PYC49339.1"/>
    </source>
</evidence>
<keyword evidence="4" id="KW-1185">Reference proteome</keyword>
<dbReference type="GO" id="GO:0009279">
    <property type="term" value="C:cell outer membrane"/>
    <property type="evidence" value="ECO:0007669"/>
    <property type="project" value="UniProtKB-SubCell"/>
</dbReference>
<proteinExistence type="inferred from homology"/>
<comment type="caution">
    <text evidence="1">Lacks conserved residue(s) required for the propagation of feature annotation.</text>
</comment>
<dbReference type="PANTHER" id="PTHR30189">
    <property type="entry name" value="LPS-ASSEMBLY PROTEIN"/>
    <property type="match status" value="1"/>
</dbReference>
<evidence type="ECO:0000313" key="4">
    <source>
        <dbReference type="Proteomes" id="UP000248012"/>
    </source>
</evidence>
<gene>
    <name evidence="1" type="primary">lptD</name>
    <name evidence="3" type="ORF">DI396_00210</name>
</gene>
<dbReference type="EMBL" id="QFVT01000001">
    <property type="protein sequence ID" value="PYC49339.1"/>
    <property type="molecule type" value="Genomic_DNA"/>
</dbReference>
<evidence type="ECO:0000259" key="2">
    <source>
        <dbReference type="Pfam" id="PF04453"/>
    </source>
</evidence>
<comment type="caution">
    <text evidence="3">The sequence shown here is derived from an EMBL/GenBank/DDBJ whole genome shotgun (WGS) entry which is preliminary data.</text>
</comment>
<organism evidence="3 4">
    <name type="scientific">Litorivita pollutaquae</name>
    <dbReference type="NCBI Taxonomy" id="2200892"/>
    <lineage>
        <taxon>Bacteria</taxon>
        <taxon>Pseudomonadati</taxon>
        <taxon>Pseudomonadota</taxon>
        <taxon>Alphaproteobacteria</taxon>
        <taxon>Rhodobacterales</taxon>
        <taxon>Paracoccaceae</taxon>
        <taxon>Litorivita</taxon>
    </lineage>
</organism>
<keyword evidence="1" id="KW-0732">Signal</keyword>
<dbReference type="InterPro" id="IPR020889">
    <property type="entry name" value="LipoPS_assembly_LptD"/>
</dbReference>
<comment type="subunit">
    <text evidence="1">Component of the lipopolysaccharide transport and assembly complex.</text>
</comment>
<dbReference type="OrthoDB" id="9760225at2"/>
<comment type="function">
    <text evidence="1">Involved in the assembly of lipopolysaccharide (LPS) at the surface of the outer membrane.</text>
</comment>
<dbReference type="Pfam" id="PF04453">
    <property type="entry name" value="LptD"/>
    <property type="match status" value="1"/>
</dbReference>
<dbReference type="RefSeq" id="WP_110794176.1">
    <property type="nucleotide sequence ID" value="NZ_KZ826481.1"/>
</dbReference>
<dbReference type="InterPro" id="IPR050218">
    <property type="entry name" value="LptD"/>
</dbReference>
<dbReference type="GO" id="GO:1990351">
    <property type="term" value="C:transporter complex"/>
    <property type="evidence" value="ECO:0007669"/>
    <property type="project" value="TreeGrafter"/>
</dbReference>
<comment type="subcellular location">
    <subcellularLocation>
        <location evidence="1">Cell outer membrane</location>
    </subcellularLocation>
</comment>
<dbReference type="GO" id="GO:0043165">
    <property type="term" value="P:Gram-negative-bacterium-type cell outer membrane assembly"/>
    <property type="evidence" value="ECO:0007669"/>
    <property type="project" value="UniProtKB-UniRule"/>
</dbReference>